<dbReference type="GO" id="GO:0003677">
    <property type="term" value="F:DNA binding"/>
    <property type="evidence" value="ECO:0007669"/>
    <property type="project" value="UniProtKB-KW"/>
</dbReference>
<evidence type="ECO:0000256" key="4">
    <source>
        <dbReference type="ARBA" id="ARBA00022737"/>
    </source>
</evidence>
<evidence type="ECO:0000256" key="3">
    <source>
        <dbReference type="ARBA" id="ARBA00022723"/>
    </source>
</evidence>
<protein>
    <recommendedName>
        <fullName evidence="13">C2H2-type domain-containing protein</fullName>
    </recommendedName>
</protein>
<reference evidence="15" key="1">
    <citation type="submission" date="2019-03" db="EMBL/GenBank/DDBJ databases">
        <title>Snf2 controls pulcherriminic acid biosynthesis and connects pigmentation and antifungal activity of the yeast Metschnikowia pulcherrima.</title>
        <authorList>
            <person name="Gore-Lloyd D."/>
            <person name="Sumann I."/>
            <person name="Brachmann A.O."/>
            <person name="Schneeberger K."/>
            <person name="Ortiz-Merino R.A."/>
            <person name="Moreno-Beltran M."/>
            <person name="Schlaefli M."/>
            <person name="Kirner P."/>
            <person name="Santos Kron A."/>
            <person name="Wolfe K.H."/>
            <person name="Piel J."/>
            <person name="Ahrens C.H."/>
            <person name="Henk D."/>
            <person name="Freimoser F.M."/>
        </authorList>
    </citation>
    <scope>NUCLEOTIDE SEQUENCE [LARGE SCALE GENOMIC DNA]</scope>
    <source>
        <strain evidence="15">APC 1.2</strain>
    </source>
</reference>
<evidence type="ECO:0000259" key="13">
    <source>
        <dbReference type="PROSITE" id="PS50157"/>
    </source>
</evidence>
<dbReference type="PANTHER" id="PTHR24394">
    <property type="entry name" value="ZINC FINGER PROTEIN"/>
    <property type="match status" value="1"/>
</dbReference>
<evidence type="ECO:0000256" key="8">
    <source>
        <dbReference type="ARBA" id="ARBA00023125"/>
    </source>
</evidence>
<evidence type="ECO:0000256" key="7">
    <source>
        <dbReference type="ARBA" id="ARBA00023015"/>
    </source>
</evidence>
<evidence type="ECO:0000256" key="11">
    <source>
        <dbReference type="PROSITE-ProRule" id="PRU00042"/>
    </source>
</evidence>
<dbReference type="Proteomes" id="UP000292447">
    <property type="component" value="Chromosome II"/>
</dbReference>
<keyword evidence="6" id="KW-0862">Zinc</keyword>
<evidence type="ECO:0000256" key="10">
    <source>
        <dbReference type="ARBA" id="ARBA00023242"/>
    </source>
</evidence>
<keyword evidence="4" id="KW-0677">Repeat</keyword>
<comment type="similarity">
    <text evidence="2">Belongs to the krueppel C2H2-type zinc-finger protein family.</text>
</comment>
<dbReference type="InterPro" id="IPR013087">
    <property type="entry name" value="Znf_C2H2_type"/>
</dbReference>
<dbReference type="GO" id="GO:0008270">
    <property type="term" value="F:zinc ion binding"/>
    <property type="evidence" value="ECO:0007669"/>
    <property type="project" value="UniProtKB-KW"/>
</dbReference>
<dbReference type="FunFam" id="3.30.160.60:FF:000620">
    <property type="entry name" value="Zinc finger protein 263"/>
    <property type="match status" value="1"/>
</dbReference>
<dbReference type="GO" id="GO:0000981">
    <property type="term" value="F:DNA-binding transcription factor activity, RNA polymerase II-specific"/>
    <property type="evidence" value="ECO:0007669"/>
    <property type="project" value="TreeGrafter"/>
</dbReference>
<organism evidence="14 15">
    <name type="scientific">Metschnikowia aff. pulcherrima</name>
    <dbReference type="NCBI Taxonomy" id="2163413"/>
    <lineage>
        <taxon>Eukaryota</taxon>
        <taxon>Fungi</taxon>
        <taxon>Dikarya</taxon>
        <taxon>Ascomycota</taxon>
        <taxon>Saccharomycotina</taxon>
        <taxon>Pichiomycetes</taxon>
        <taxon>Metschnikowiaceae</taxon>
        <taxon>Metschnikowia</taxon>
    </lineage>
</organism>
<feature type="domain" description="C2H2-type" evidence="13">
    <location>
        <begin position="361"/>
        <end position="388"/>
    </location>
</feature>
<keyword evidence="9" id="KW-0804">Transcription</keyword>
<keyword evidence="3" id="KW-0479">Metal-binding</keyword>
<dbReference type="SUPFAM" id="SSF57667">
    <property type="entry name" value="beta-beta-alpha zinc fingers"/>
    <property type="match status" value="1"/>
</dbReference>
<evidence type="ECO:0000256" key="1">
    <source>
        <dbReference type="ARBA" id="ARBA00004123"/>
    </source>
</evidence>
<dbReference type="PROSITE" id="PS00028">
    <property type="entry name" value="ZINC_FINGER_C2H2_1"/>
    <property type="match status" value="2"/>
</dbReference>
<accession>A0A4P6XPC3</accession>
<gene>
    <name evidence="14" type="ORF">METSCH_B07500</name>
</gene>
<evidence type="ECO:0000256" key="12">
    <source>
        <dbReference type="SAM" id="MobiDB-lite"/>
    </source>
</evidence>
<feature type="domain" description="C2H2-type" evidence="13">
    <location>
        <begin position="389"/>
        <end position="416"/>
    </location>
</feature>
<feature type="compositionally biased region" description="Acidic residues" evidence="12">
    <location>
        <begin position="89"/>
        <end position="100"/>
    </location>
</feature>
<sequence length="432" mass="49205">MDAPHFQTSHLVRAQPPCYWYTLQTPQDLSRRKYPTFDILPDGAYSLDKACQIESVQPSLFQTKQARQNEINHSFEVRPSKLMAHIKQEDDDDDDDDDSWPPELLKANLKVTAAVPETTLSLELDLFSKPVKPDMYLLHQSFPQSHDQGCENTKPSENNNSIQDQGNRKEKLASGSCSDKAKIGKSFEAEWSLLQNQDAGIKYTVQGPTTEYDPDPFFDFPLSISEDNIFLTDLSPPVFSKVSKPKANPRFEVLNDDTTPIHPDSKAETRDLLVLRNSQTPSVKAPAIKQKTIKLPKARGAQLQTSRTKQSRCLHDVTNYPFFAYNVAAGLEDGATKCRRYFDATAPPQINTQRESKTKVHRCSICHKLFKRPLSYRIHYTIHSGEKRFLCFECGRCFNVKSNLTRHERLHNKPDGFRRSKVDIKAVFAEGK</sequence>
<dbReference type="InterPro" id="IPR036236">
    <property type="entry name" value="Znf_C2H2_sf"/>
</dbReference>
<dbReference type="STRING" id="2163413.A0A4P6XPC3"/>
<dbReference type="AlphaFoldDB" id="A0A4P6XPC3"/>
<dbReference type="PROSITE" id="PS50157">
    <property type="entry name" value="ZINC_FINGER_C2H2_2"/>
    <property type="match status" value="2"/>
</dbReference>
<keyword evidence="7" id="KW-0805">Transcription regulation</keyword>
<dbReference type="SMART" id="SM00355">
    <property type="entry name" value="ZnF_C2H2"/>
    <property type="match status" value="2"/>
</dbReference>
<name>A0A4P6XPC3_9ASCO</name>
<feature type="region of interest" description="Disordered" evidence="12">
    <location>
        <begin position="144"/>
        <end position="175"/>
    </location>
</feature>
<evidence type="ECO:0000256" key="6">
    <source>
        <dbReference type="ARBA" id="ARBA00022833"/>
    </source>
</evidence>
<keyword evidence="15" id="KW-1185">Reference proteome</keyword>
<evidence type="ECO:0000256" key="2">
    <source>
        <dbReference type="ARBA" id="ARBA00006991"/>
    </source>
</evidence>
<evidence type="ECO:0000313" key="15">
    <source>
        <dbReference type="Proteomes" id="UP000292447"/>
    </source>
</evidence>
<feature type="compositionally biased region" description="Polar residues" evidence="12">
    <location>
        <begin position="144"/>
        <end position="165"/>
    </location>
</feature>
<comment type="subcellular location">
    <subcellularLocation>
        <location evidence="1">Nucleus</location>
    </subcellularLocation>
</comment>
<feature type="region of interest" description="Disordered" evidence="12">
    <location>
        <begin position="79"/>
        <end position="102"/>
    </location>
</feature>
<evidence type="ECO:0000313" key="14">
    <source>
        <dbReference type="EMBL" id="QBM87544.1"/>
    </source>
</evidence>
<dbReference type="Gene3D" id="3.30.160.60">
    <property type="entry name" value="Classic Zinc Finger"/>
    <property type="match status" value="2"/>
</dbReference>
<keyword evidence="10" id="KW-0539">Nucleus</keyword>
<keyword evidence="8" id="KW-0238">DNA-binding</keyword>
<evidence type="ECO:0000256" key="9">
    <source>
        <dbReference type="ARBA" id="ARBA00023163"/>
    </source>
</evidence>
<dbReference type="GO" id="GO:0005634">
    <property type="term" value="C:nucleus"/>
    <property type="evidence" value="ECO:0007669"/>
    <property type="project" value="UniProtKB-SubCell"/>
</dbReference>
<dbReference type="EMBL" id="CP034457">
    <property type="protein sequence ID" value="QBM87544.1"/>
    <property type="molecule type" value="Genomic_DNA"/>
</dbReference>
<keyword evidence="5 11" id="KW-0863">Zinc-finger</keyword>
<proteinExistence type="inferred from homology"/>
<dbReference type="PANTHER" id="PTHR24394:SF44">
    <property type="entry name" value="ZINC FINGER PROTEIN 271-LIKE"/>
    <property type="match status" value="1"/>
</dbReference>
<dbReference type="Pfam" id="PF00096">
    <property type="entry name" value="zf-C2H2"/>
    <property type="match status" value="1"/>
</dbReference>
<evidence type="ECO:0000256" key="5">
    <source>
        <dbReference type="ARBA" id="ARBA00022771"/>
    </source>
</evidence>